<evidence type="ECO:0000313" key="1">
    <source>
        <dbReference type="EMBL" id="QAA30703.1"/>
    </source>
</evidence>
<dbReference type="PANTHER" id="PTHR35788">
    <property type="entry name" value="EXPORTED PROTEIN-RELATED"/>
    <property type="match status" value="1"/>
</dbReference>
<dbReference type="OrthoDB" id="9797191at2"/>
<proteinExistence type="predicted"/>
<dbReference type="EMBL" id="CP025746">
    <property type="protein sequence ID" value="QAA30703.1"/>
    <property type="molecule type" value="Genomic_DNA"/>
</dbReference>
<dbReference type="InterPro" id="IPR007391">
    <property type="entry name" value="Vancomycin_resist_VanW"/>
</dbReference>
<dbReference type="Pfam" id="PF04294">
    <property type="entry name" value="VanW"/>
    <property type="match status" value="1"/>
</dbReference>
<dbReference type="InterPro" id="IPR052913">
    <property type="entry name" value="Glycopeptide_resist_protein"/>
</dbReference>
<reference evidence="1 2" key="1">
    <citation type="submission" date="2018-01" db="EMBL/GenBank/DDBJ databases">
        <title>Genome Sequencing and Assembly of Anaerobacter polyendosporus strain CT4.</title>
        <authorList>
            <person name="Tachaapaikoon C."/>
            <person name="Sutheeworapong S."/>
            <person name="Jenjaroenpun P."/>
            <person name="Wongsurawat T."/>
            <person name="Nookeaw I."/>
            <person name="Cheawchanlertfa P."/>
            <person name="Kosugi A."/>
            <person name="Cheevadhanarak S."/>
            <person name="Ratanakhanokchai K."/>
        </authorList>
    </citation>
    <scope>NUCLEOTIDE SEQUENCE [LARGE SCALE GENOMIC DNA]</scope>
    <source>
        <strain evidence="1 2">CT4</strain>
    </source>
</reference>
<protein>
    <submittedName>
        <fullName evidence="1">Vancomycin resistance protein</fullName>
    </submittedName>
</protein>
<dbReference type="RefSeq" id="WP_128211154.1">
    <property type="nucleotide sequence ID" value="NZ_CP025746.1"/>
</dbReference>
<dbReference type="KEGG" id="cmah:C1I91_02920"/>
<dbReference type="AlphaFoldDB" id="A0A3R5QRF4"/>
<name>A0A3R5QRF4_9CLOT</name>
<organism evidence="1 2">
    <name type="scientific">Clostridium manihotivorum</name>
    <dbReference type="NCBI Taxonomy" id="2320868"/>
    <lineage>
        <taxon>Bacteria</taxon>
        <taxon>Bacillati</taxon>
        <taxon>Bacillota</taxon>
        <taxon>Clostridia</taxon>
        <taxon>Eubacteriales</taxon>
        <taxon>Clostridiaceae</taxon>
        <taxon>Clostridium</taxon>
    </lineage>
</organism>
<keyword evidence="2" id="KW-1185">Reference proteome</keyword>
<evidence type="ECO:0000313" key="2">
    <source>
        <dbReference type="Proteomes" id="UP000286268"/>
    </source>
</evidence>
<sequence length="275" mass="32192">MARRLFCEISPLTYKISVVKEQFKRYTKWFFTKERYSKHCSEDKLPILIYSHKSLIRRKLGNVDIQLQENKAKNLSLTAPKINGIIIGPGETFSFWKLVGRCTKSKGYLEGLTINNAGASKGIGGGMCQFTNLIHWMVLHSELTIVEHHHHDQFDLFPDFNRALPFGTGTSIVYNYLDYQFKNNTDNTYQLITYTTDEHLCGELRSLNEQKLSYHIIEKDMNFSLEKDGYYRNNKVFRRIINKIDGNIIDEKLIVQNHSKVMYDSKYIDRNLIKQ</sequence>
<gene>
    <name evidence="1" type="ORF">C1I91_02920</name>
</gene>
<dbReference type="PANTHER" id="PTHR35788:SF1">
    <property type="entry name" value="EXPORTED PROTEIN"/>
    <property type="match status" value="1"/>
</dbReference>
<dbReference type="Proteomes" id="UP000286268">
    <property type="component" value="Chromosome"/>
</dbReference>
<accession>A0A3R5QRF4</accession>